<proteinExistence type="predicted"/>
<dbReference type="AlphaFoldDB" id="A0A0J8DBY6"/>
<sequence length="541" mass="62122">MDVVVYRAKVQGSYIYDYSLNPKIDYSYLNKFKGVSEIEVITPYLPLYMGKFILRIIKRSISKLSFIIPLKDRRIFKVLKKLNVEKVSLKISEKIPLPDDELVDSVLDSIGDTVVTLDILREKIIKKTDVKELYNCLQFLYLKEKIKINPLYGKKTKNEYCDICDETCEDCFLGYSAGDILIYKNEAISTGGGCNIRYRKTKLDEKLRDYINIIGDFILSRGENLVVLCPPMLRQNVFSFGAIYEVLKSSGRVLYVTSSNDMYSLKKDIGEIIDGANIHVFDGTDGFGDADILICSYTNVPAFKDDFDLSILDDRLAFPQKPYKNIYSVCKRALKTNGKFINISVIPLKFKENLIKGSSSEVQIPPINIENPIPEPKFIISRYIDERTVYLPDISLDMVKWSIREGSNVIIFTPSNRISIYLKNYLTKIEGIKEPVGISSEKNREDYYSFLKGEKTILISSNYIDSIDPIYNINVIVMYSDLEKYSEDVLLYMCSMANNHMTKSFREALFIANEEGENMLRAKSIIRSINKIAWENGYIKE</sequence>
<reference evidence="1 2" key="1">
    <citation type="submission" date="2015-06" db="EMBL/GenBank/DDBJ databases">
        <title>Draft genome sequence of the purine-degrading Clostridium cylindrosporum HC-1 (DSM 605).</title>
        <authorList>
            <person name="Poehlein A."/>
            <person name="Schiel-Bengelsdorf B."/>
            <person name="Bengelsdorf F."/>
            <person name="Daniel R."/>
            <person name="Duerre P."/>
        </authorList>
    </citation>
    <scope>NUCLEOTIDE SEQUENCE [LARGE SCALE GENOMIC DNA]</scope>
    <source>
        <strain evidence="1 2">DSM 605</strain>
    </source>
</reference>
<gene>
    <name evidence="1" type="ORF">CLCY_8c01190</name>
</gene>
<keyword evidence="2" id="KW-1185">Reference proteome</keyword>
<name>A0A0J8DBY6_CLOCY</name>
<protein>
    <submittedName>
        <fullName evidence="1">Uncharacterized protein</fullName>
    </submittedName>
</protein>
<dbReference type="EMBL" id="LFVU01000001">
    <property type="protein sequence ID" value="KMT23382.1"/>
    <property type="molecule type" value="Genomic_DNA"/>
</dbReference>
<dbReference type="RefSeq" id="WP_048569195.1">
    <property type="nucleotide sequence ID" value="NZ_LFVU01000001.1"/>
</dbReference>
<dbReference type="OrthoDB" id="1933944at2"/>
<dbReference type="PATRIC" id="fig|1121307.3.peg.2575"/>
<dbReference type="Proteomes" id="UP000036756">
    <property type="component" value="Unassembled WGS sequence"/>
</dbReference>
<evidence type="ECO:0000313" key="2">
    <source>
        <dbReference type="Proteomes" id="UP000036756"/>
    </source>
</evidence>
<comment type="caution">
    <text evidence="1">The sequence shown here is derived from an EMBL/GenBank/DDBJ whole genome shotgun (WGS) entry which is preliminary data.</text>
</comment>
<evidence type="ECO:0000313" key="1">
    <source>
        <dbReference type="EMBL" id="KMT23382.1"/>
    </source>
</evidence>
<dbReference type="STRING" id="1121307.CLCY_8c01190"/>
<organism evidence="1 2">
    <name type="scientific">Clostridium cylindrosporum DSM 605</name>
    <dbReference type="NCBI Taxonomy" id="1121307"/>
    <lineage>
        <taxon>Bacteria</taxon>
        <taxon>Bacillati</taxon>
        <taxon>Bacillota</taxon>
        <taxon>Clostridia</taxon>
        <taxon>Eubacteriales</taxon>
        <taxon>Clostridiaceae</taxon>
        <taxon>Clostridium</taxon>
    </lineage>
</organism>
<accession>A0A0J8DBY6</accession>